<dbReference type="InterPro" id="IPR008737">
    <property type="entry name" value="DUF1758"/>
</dbReference>
<gene>
    <name evidence="3" type="ORF">TELCIR_25836</name>
</gene>
<reference evidence="3 4" key="1">
    <citation type="submission" date="2015-09" db="EMBL/GenBank/DDBJ databases">
        <title>Draft genome of the parasitic nematode Teladorsagia circumcincta isolate WARC Sus (inbred).</title>
        <authorList>
            <person name="Mitreva M."/>
        </authorList>
    </citation>
    <scope>NUCLEOTIDE SEQUENCE [LARGE SCALE GENOMIC DNA]</scope>
    <source>
        <strain evidence="3 4">S</strain>
    </source>
</reference>
<evidence type="ECO:0000313" key="3">
    <source>
        <dbReference type="EMBL" id="PIO52851.1"/>
    </source>
</evidence>
<evidence type="ECO:0000313" key="4">
    <source>
        <dbReference type="Proteomes" id="UP000230423"/>
    </source>
</evidence>
<feature type="non-terminal residue" evidence="3">
    <location>
        <position position="1"/>
    </location>
</feature>
<feature type="compositionally biased region" description="Polar residues" evidence="1">
    <location>
        <begin position="23"/>
        <end position="41"/>
    </location>
</feature>
<feature type="non-terminal residue" evidence="3">
    <location>
        <position position="255"/>
    </location>
</feature>
<dbReference type="InterPro" id="IPR021109">
    <property type="entry name" value="Peptidase_aspartic_dom_sf"/>
</dbReference>
<dbReference type="OrthoDB" id="5861729at2759"/>
<sequence length="255" mass="28403">SAHQQANGDAGREDNRRAPRSRTGITNQKASKPNAKVNTIGQDCPPNEVLELQAQRTSSPDLETFLPTGEVTVLDPNSKTLRKISVLLDTGAEISFIDSTLADELQLHSTGPVKLRLHTFGEERPKEKTCQHVVLNIWDKYGQPLSLSLLTHDILTKSFATPPMIKEDIEFMQALDPDIACRQQNTKVKPQVLLGSDQLWSLVCDDQPPIKLPSGLNLLPTRLGHLLTGQMKREGDFSSSKEMEKWDGYWTLDGR</sequence>
<feature type="domain" description="DUF1758" evidence="2">
    <location>
        <begin position="82"/>
        <end position="230"/>
    </location>
</feature>
<evidence type="ECO:0000256" key="1">
    <source>
        <dbReference type="SAM" id="MobiDB-lite"/>
    </source>
</evidence>
<feature type="region of interest" description="Disordered" evidence="1">
    <location>
        <begin position="1"/>
        <end position="44"/>
    </location>
</feature>
<protein>
    <submittedName>
        <fullName evidence="3">Tas retrotransposon peptidase A16</fullName>
    </submittedName>
</protein>
<dbReference type="Gene3D" id="2.40.70.10">
    <property type="entry name" value="Acid Proteases"/>
    <property type="match status" value="1"/>
</dbReference>
<proteinExistence type="predicted"/>
<dbReference type="AlphaFoldDB" id="A0A2G9T4H7"/>
<dbReference type="Proteomes" id="UP000230423">
    <property type="component" value="Unassembled WGS sequence"/>
</dbReference>
<evidence type="ECO:0000259" key="2">
    <source>
        <dbReference type="Pfam" id="PF05585"/>
    </source>
</evidence>
<accession>A0A2G9T4H7</accession>
<dbReference type="SUPFAM" id="SSF50630">
    <property type="entry name" value="Acid proteases"/>
    <property type="match status" value="1"/>
</dbReference>
<name>A0A2G9T4H7_TELCI</name>
<organism evidence="3 4">
    <name type="scientific">Teladorsagia circumcincta</name>
    <name type="common">Brown stomach worm</name>
    <name type="synonym">Ostertagia circumcincta</name>
    <dbReference type="NCBI Taxonomy" id="45464"/>
    <lineage>
        <taxon>Eukaryota</taxon>
        <taxon>Metazoa</taxon>
        <taxon>Ecdysozoa</taxon>
        <taxon>Nematoda</taxon>
        <taxon>Chromadorea</taxon>
        <taxon>Rhabditida</taxon>
        <taxon>Rhabditina</taxon>
        <taxon>Rhabditomorpha</taxon>
        <taxon>Strongyloidea</taxon>
        <taxon>Trichostrongylidae</taxon>
        <taxon>Teladorsagia</taxon>
    </lineage>
</organism>
<keyword evidence="4" id="KW-1185">Reference proteome</keyword>
<dbReference type="EMBL" id="KZ424943">
    <property type="protein sequence ID" value="PIO52851.1"/>
    <property type="molecule type" value="Genomic_DNA"/>
</dbReference>
<dbReference type="Pfam" id="PF05585">
    <property type="entry name" value="DUF1758"/>
    <property type="match status" value="1"/>
</dbReference>